<dbReference type="AlphaFoldDB" id="A0A5E7QGY9"/>
<name>A0A5E7QGY9_PSEFL</name>
<dbReference type="Proteomes" id="UP000375525">
    <property type="component" value="Unassembled WGS sequence"/>
</dbReference>
<gene>
    <name evidence="1" type="ORF">PS880_06308</name>
</gene>
<accession>A0A5E7QGY9</accession>
<evidence type="ECO:0000313" key="2">
    <source>
        <dbReference type="Proteomes" id="UP000375525"/>
    </source>
</evidence>
<dbReference type="EMBL" id="CABVIH010000093">
    <property type="protein sequence ID" value="VVP61552.1"/>
    <property type="molecule type" value="Genomic_DNA"/>
</dbReference>
<evidence type="ECO:0000313" key="1">
    <source>
        <dbReference type="EMBL" id="VVP61552.1"/>
    </source>
</evidence>
<sequence>MLAGHQTAETERLVPQLERLQIAQRGGVFAVARIGFVGAGMVIGLRIEGADAVLHAHVQIDESTADAPPVIEAKLRFAEAIAAQGELAFFNEVVAAQGRHPGVERGLAQRITVDHPLGAQLMGLAVTGLFEIKTVGLGQRAVLALAVAVTEIPPAPRQVVIQKGIVGGLLVITHGIVTAAQRQLIGQAQRAVPIEGRAPLLFASAFLPVVAA</sequence>
<proteinExistence type="predicted"/>
<organism evidence="1 2">
    <name type="scientific">Pseudomonas fluorescens</name>
    <dbReference type="NCBI Taxonomy" id="294"/>
    <lineage>
        <taxon>Bacteria</taxon>
        <taxon>Pseudomonadati</taxon>
        <taxon>Pseudomonadota</taxon>
        <taxon>Gammaproteobacteria</taxon>
        <taxon>Pseudomonadales</taxon>
        <taxon>Pseudomonadaceae</taxon>
        <taxon>Pseudomonas</taxon>
    </lineage>
</organism>
<reference evidence="1 2" key="1">
    <citation type="submission" date="2019-09" db="EMBL/GenBank/DDBJ databases">
        <authorList>
            <person name="Chandra G."/>
            <person name="Truman W A."/>
        </authorList>
    </citation>
    <scope>NUCLEOTIDE SEQUENCE [LARGE SCALE GENOMIC DNA]</scope>
    <source>
        <strain evidence="1">PS880</strain>
    </source>
</reference>
<protein>
    <submittedName>
        <fullName evidence="1">Uncharacterized protein</fullName>
    </submittedName>
</protein>